<evidence type="ECO:0000256" key="6">
    <source>
        <dbReference type="ARBA" id="ARBA00016853"/>
    </source>
</evidence>
<dbReference type="EC" id="3.5.1.18" evidence="5"/>
<name>A0ABM8IXP2_9CREN</name>
<evidence type="ECO:0000256" key="8">
    <source>
        <dbReference type="ARBA" id="ARBA00022801"/>
    </source>
</evidence>
<dbReference type="Gene3D" id="3.30.70.360">
    <property type="match status" value="1"/>
</dbReference>
<keyword evidence="14" id="KW-1185">Reference proteome</keyword>
<evidence type="ECO:0000259" key="12">
    <source>
        <dbReference type="Pfam" id="PF07687"/>
    </source>
</evidence>
<proteinExistence type="inferred from homology"/>
<protein>
    <recommendedName>
        <fullName evidence="6">Probable succinyl-diaminopimelate desuccinylase</fullName>
        <ecNumber evidence="5">3.5.1.18</ecNumber>
    </recommendedName>
</protein>
<dbReference type="NCBIfam" id="NF006400">
    <property type="entry name" value="PRK08651.1-3"/>
    <property type="match status" value="1"/>
</dbReference>
<gene>
    <name evidence="13" type="ORF">PABY_18750</name>
</gene>
<dbReference type="InterPro" id="IPR001261">
    <property type="entry name" value="ArgE/DapE_CS"/>
</dbReference>
<comment type="pathway">
    <text evidence="3">Amino-acid biosynthesis; L-lysine biosynthesis via DAP pathway; LL-2,6-diaminopimelate from (S)-tetrahydrodipicolinate (succinylase route): step 3/3.</text>
</comment>
<evidence type="ECO:0000256" key="9">
    <source>
        <dbReference type="ARBA" id="ARBA00022833"/>
    </source>
</evidence>
<organism evidence="13 14">
    <name type="scientific">Pyrodictium abyssi</name>
    <dbReference type="NCBI Taxonomy" id="54256"/>
    <lineage>
        <taxon>Archaea</taxon>
        <taxon>Thermoproteota</taxon>
        <taxon>Thermoprotei</taxon>
        <taxon>Desulfurococcales</taxon>
        <taxon>Pyrodictiaceae</taxon>
        <taxon>Pyrodictium</taxon>
    </lineage>
</organism>
<dbReference type="InterPro" id="IPR050072">
    <property type="entry name" value="Peptidase_M20A"/>
</dbReference>
<evidence type="ECO:0000256" key="4">
    <source>
        <dbReference type="ARBA" id="ARBA00006247"/>
    </source>
</evidence>
<evidence type="ECO:0000256" key="5">
    <source>
        <dbReference type="ARBA" id="ARBA00011921"/>
    </source>
</evidence>
<evidence type="ECO:0000256" key="2">
    <source>
        <dbReference type="ARBA" id="ARBA00001947"/>
    </source>
</evidence>
<dbReference type="PANTHER" id="PTHR43808:SF32">
    <property type="entry name" value="ARGE_DAPE-RELATED DEACYLASE"/>
    <property type="match status" value="1"/>
</dbReference>
<dbReference type="InterPro" id="IPR002933">
    <property type="entry name" value="Peptidase_M20"/>
</dbReference>
<dbReference type="Proteomes" id="UP001341135">
    <property type="component" value="Chromosome"/>
</dbReference>
<comment type="similarity">
    <text evidence="4">Belongs to the peptidase M20A family.</text>
</comment>
<evidence type="ECO:0000256" key="1">
    <source>
        <dbReference type="ARBA" id="ARBA00001941"/>
    </source>
</evidence>
<keyword evidence="8" id="KW-0378">Hydrolase</keyword>
<dbReference type="SUPFAM" id="SSF53187">
    <property type="entry name" value="Zn-dependent exopeptidases"/>
    <property type="match status" value="1"/>
</dbReference>
<dbReference type="NCBIfam" id="TIGR01910">
    <property type="entry name" value="DapE-ArgE"/>
    <property type="match status" value="1"/>
</dbReference>
<keyword evidence="10" id="KW-0170">Cobalt</keyword>
<dbReference type="Gene3D" id="1.10.150.900">
    <property type="match status" value="1"/>
</dbReference>
<dbReference type="SUPFAM" id="SSF55031">
    <property type="entry name" value="Bacterial exopeptidase dimerisation domain"/>
    <property type="match status" value="1"/>
</dbReference>
<dbReference type="Pfam" id="PF07687">
    <property type="entry name" value="M20_dimer"/>
    <property type="match status" value="1"/>
</dbReference>
<evidence type="ECO:0000313" key="13">
    <source>
        <dbReference type="EMBL" id="BES82308.1"/>
    </source>
</evidence>
<dbReference type="PANTHER" id="PTHR43808">
    <property type="entry name" value="ACETYLORNITHINE DEACETYLASE"/>
    <property type="match status" value="1"/>
</dbReference>
<reference evidence="13 14" key="1">
    <citation type="submission" date="2023-09" db="EMBL/GenBank/DDBJ databases">
        <title>Pyrofollis japonicus gen. nov. sp. nov., a novel member of the family Pyrodictiaceae isolated from the Iheya North hydrothermal field.</title>
        <authorList>
            <person name="Miyazaki U."/>
            <person name="Sanari M."/>
            <person name="Tame A."/>
            <person name="Kitajima M."/>
            <person name="Okamoto A."/>
            <person name="Sawayama S."/>
            <person name="Miyazaki J."/>
            <person name="Takai K."/>
            <person name="Nakagawa S."/>
        </authorList>
    </citation>
    <scope>NUCLEOTIDE SEQUENCE [LARGE SCALE GENOMIC DNA]</scope>
    <source>
        <strain evidence="13 14">AV2</strain>
    </source>
</reference>
<evidence type="ECO:0000256" key="7">
    <source>
        <dbReference type="ARBA" id="ARBA00022723"/>
    </source>
</evidence>
<dbReference type="RefSeq" id="WP_338249510.1">
    <property type="nucleotide sequence ID" value="NZ_AP028907.1"/>
</dbReference>
<comment type="catalytic activity">
    <reaction evidence="11">
        <text>N-succinyl-(2S,6S)-2,6-diaminopimelate + H2O = (2S,6S)-2,6-diaminopimelate + succinate</text>
        <dbReference type="Rhea" id="RHEA:22608"/>
        <dbReference type="ChEBI" id="CHEBI:15377"/>
        <dbReference type="ChEBI" id="CHEBI:30031"/>
        <dbReference type="ChEBI" id="CHEBI:57609"/>
        <dbReference type="ChEBI" id="CHEBI:58087"/>
        <dbReference type="EC" id="3.5.1.18"/>
    </reaction>
</comment>
<comment type="cofactor">
    <cofactor evidence="1">
        <name>Co(2+)</name>
        <dbReference type="ChEBI" id="CHEBI:48828"/>
    </cofactor>
</comment>
<feature type="domain" description="Peptidase M20 dimerisation" evidence="12">
    <location>
        <begin position="187"/>
        <end position="302"/>
    </location>
</feature>
<dbReference type="InterPro" id="IPR036264">
    <property type="entry name" value="Bact_exopeptidase_dim_dom"/>
</dbReference>
<keyword evidence="7" id="KW-0479">Metal-binding</keyword>
<evidence type="ECO:0000256" key="11">
    <source>
        <dbReference type="ARBA" id="ARBA00051301"/>
    </source>
</evidence>
<sequence>MGQNSYVVRLLQRLVAIPTVNPPGEHYAEIAELLRDELEALGLETRVIRVPDEVVEKYYPWARGYPRYIVVARLGEERPVLHFNGHYDVVPPGQGWSRDPFDPVVEDGKLYGRGASDMKGGIAAVIAAVRSLVEEGWRPRQGSLELSFTPDEETGGETGVAYMLEEGIALPDYAVVAEPSTTSKIWIGSRGAVWMNVHVYGRQAHGSAPWLGLNAFEAMVEIAHRLIHGYKPRLAERRTDLPMDDPRAVSPTVTIGGEVEGGAKTNVVPGYYRFSIDRRLIPGEDPDQVEEELRSFIMEVAKDLQERGYRVEVETTGKAPATWIPPDHPFVDTVAEAAREATGVDPARTICVGGLDTRYFQQRGIPAVTYGPGALEAAHMPDEYIPIDELERAVKAYRILVRRVLG</sequence>
<dbReference type="Pfam" id="PF01546">
    <property type="entry name" value="Peptidase_M20"/>
    <property type="match status" value="1"/>
</dbReference>
<evidence type="ECO:0000256" key="10">
    <source>
        <dbReference type="ARBA" id="ARBA00023285"/>
    </source>
</evidence>
<dbReference type="Gene3D" id="3.40.630.10">
    <property type="entry name" value="Zn peptidases"/>
    <property type="match status" value="1"/>
</dbReference>
<dbReference type="PROSITE" id="PS00759">
    <property type="entry name" value="ARGE_DAPE_CPG2_2"/>
    <property type="match status" value="1"/>
</dbReference>
<accession>A0ABM8IXP2</accession>
<comment type="cofactor">
    <cofactor evidence="2">
        <name>Zn(2+)</name>
        <dbReference type="ChEBI" id="CHEBI:29105"/>
    </cofactor>
</comment>
<keyword evidence="9" id="KW-0862">Zinc</keyword>
<dbReference type="InterPro" id="IPR010182">
    <property type="entry name" value="ArgE/DapE"/>
</dbReference>
<dbReference type="InterPro" id="IPR011650">
    <property type="entry name" value="Peptidase_M20_dimer"/>
</dbReference>
<dbReference type="EMBL" id="AP028907">
    <property type="protein sequence ID" value="BES82308.1"/>
    <property type="molecule type" value="Genomic_DNA"/>
</dbReference>
<evidence type="ECO:0000256" key="3">
    <source>
        <dbReference type="ARBA" id="ARBA00005130"/>
    </source>
</evidence>
<dbReference type="GeneID" id="89289883"/>
<evidence type="ECO:0000313" key="14">
    <source>
        <dbReference type="Proteomes" id="UP001341135"/>
    </source>
</evidence>